<evidence type="ECO:0000256" key="1">
    <source>
        <dbReference type="ARBA" id="ARBA00022723"/>
    </source>
</evidence>
<evidence type="ECO:0000259" key="6">
    <source>
        <dbReference type="PROSITE" id="PS51999"/>
    </source>
</evidence>
<organism evidence="7 8">
    <name type="scientific">Stylosanthes scabra</name>
    <dbReference type="NCBI Taxonomy" id="79078"/>
    <lineage>
        <taxon>Eukaryota</taxon>
        <taxon>Viridiplantae</taxon>
        <taxon>Streptophyta</taxon>
        <taxon>Embryophyta</taxon>
        <taxon>Tracheophyta</taxon>
        <taxon>Spermatophyta</taxon>
        <taxon>Magnoliopsida</taxon>
        <taxon>eudicotyledons</taxon>
        <taxon>Gunneridae</taxon>
        <taxon>Pentapetalae</taxon>
        <taxon>rosids</taxon>
        <taxon>fabids</taxon>
        <taxon>Fabales</taxon>
        <taxon>Fabaceae</taxon>
        <taxon>Papilionoideae</taxon>
        <taxon>50 kb inversion clade</taxon>
        <taxon>dalbergioids sensu lato</taxon>
        <taxon>Dalbergieae</taxon>
        <taxon>Pterocarpus clade</taxon>
        <taxon>Stylosanthes</taxon>
    </lineage>
</organism>
<feature type="domain" description="GRF-type" evidence="6">
    <location>
        <begin position="27"/>
        <end position="69"/>
    </location>
</feature>
<dbReference type="PROSITE" id="PS51999">
    <property type="entry name" value="ZF_GRF"/>
    <property type="match status" value="1"/>
</dbReference>
<evidence type="ECO:0000313" key="8">
    <source>
        <dbReference type="Proteomes" id="UP001341840"/>
    </source>
</evidence>
<name>A0ABU6Z632_9FABA</name>
<evidence type="ECO:0000313" key="7">
    <source>
        <dbReference type="EMBL" id="MED6216708.1"/>
    </source>
</evidence>
<protein>
    <recommendedName>
        <fullName evidence="6">GRF-type domain-containing protein</fullName>
    </recommendedName>
</protein>
<keyword evidence="1" id="KW-0479">Metal-binding</keyword>
<keyword evidence="3" id="KW-0862">Zinc</keyword>
<dbReference type="InterPro" id="IPR010666">
    <property type="entry name" value="Znf_GRF"/>
</dbReference>
<proteinExistence type="predicted"/>
<evidence type="ECO:0000256" key="4">
    <source>
        <dbReference type="PROSITE-ProRule" id="PRU01343"/>
    </source>
</evidence>
<evidence type="ECO:0000256" key="3">
    <source>
        <dbReference type="ARBA" id="ARBA00022833"/>
    </source>
</evidence>
<evidence type="ECO:0000256" key="2">
    <source>
        <dbReference type="ARBA" id="ARBA00022771"/>
    </source>
</evidence>
<keyword evidence="8" id="KW-1185">Reference proteome</keyword>
<feature type="compositionally biased region" description="Low complexity" evidence="5">
    <location>
        <begin position="1"/>
        <end position="24"/>
    </location>
</feature>
<accession>A0ABU6Z632</accession>
<sequence>MAASGSSTCSRTTRRTTSSANRTTLVCHHGKPPVLRVSGTTENPGRRFWGCVYYDLGWECDFFQWVDRRIEEEQVVVAEDQEKAKLRRKVVALKVKLRAMERKMKISWFIGLVG</sequence>
<dbReference type="Proteomes" id="UP001341840">
    <property type="component" value="Unassembled WGS sequence"/>
</dbReference>
<dbReference type="PANTHER" id="PTHR33248">
    <property type="entry name" value="ZINC ION-BINDING PROTEIN"/>
    <property type="match status" value="1"/>
</dbReference>
<dbReference type="Pfam" id="PF06839">
    <property type="entry name" value="Zn_ribbon_GRF"/>
    <property type="match status" value="1"/>
</dbReference>
<gene>
    <name evidence="7" type="ORF">PIB30_010148</name>
</gene>
<dbReference type="EMBL" id="JASCZI010271884">
    <property type="protein sequence ID" value="MED6216708.1"/>
    <property type="molecule type" value="Genomic_DNA"/>
</dbReference>
<comment type="caution">
    <text evidence="7">The sequence shown here is derived from an EMBL/GenBank/DDBJ whole genome shotgun (WGS) entry which is preliminary data.</text>
</comment>
<keyword evidence="2 4" id="KW-0863">Zinc-finger</keyword>
<feature type="region of interest" description="Disordered" evidence="5">
    <location>
        <begin position="1"/>
        <end position="25"/>
    </location>
</feature>
<reference evidence="7 8" key="1">
    <citation type="journal article" date="2023" name="Plants (Basel)">
        <title>Bridging the Gap: Combining Genomics and Transcriptomics Approaches to Understand Stylosanthes scabra, an Orphan Legume from the Brazilian Caatinga.</title>
        <authorList>
            <person name="Ferreira-Neto J.R.C."/>
            <person name="da Silva M.D."/>
            <person name="Binneck E."/>
            <person name="de Melo N.F."/>
            <person name="da Silva R.H."/>
            <person name="de Melo A.L.T.M."/>
            <person name="Pandolfi V."/>
            <person name="Bustamante F.O."/>
            <person name="Brasileiro-Vidal A.C."/>
            <person name="Benko-Iseppon A.M."/>
        </authorList>
    </citation>
    <scope>NUCLEOTIDE SEQUENCE [LARGE SCALE GENOMIC DNA]</scope>
    <source>
        <tissue evidence="7">Leaves</tissue>
    </source>
</reference>
<evidence type="ECO:0000256" key="5">
    <source>
        <dbReference type="SAM" id="MobiDB-lite"/>
    </source>
</evidence>